<evidence type="ECO:0000256" key="2">
    <source>
        <dbReference type="ARBA" id="ARBA00022801"/>
    </source>
</evidence>
<dbReference type="Gene3D" id="1.20.1440.100">
    <property type="entry name" value="SG protein - dephosphorylation function"/>
    <property type="match status" value="1"/>
</dbReference>
<comment type="caution">
    <text evidence="4">The sequence shown here is derived from an EMBL/GenBank/DDBJ whole genome shotgun (WGS) entry which is preliminary data.</text>
</comment>
<dbReference type="eggNOG" id="COG0560">
    <property type="taxonomic scope" value="Bacteria"/>
</dbReference>
<evidence type="ECO:0000313" key="7">
    <source>
        <dbReference type="Proteomes" id="UP001430701"/>
    </source>
</evidence>
<name>Z9JIQ0_9GAMM</name>
<evidence type="ECO:0000313" key="4">
    <source>
        <dbReference type="EMBL" id="EWS78290.1"/>
    </source>
</evidence>
<dbReference type="Pfam" id="PF12710">
    <property type="entry name" value="HAD"/>
    <property type="match status" value="1"/>
</dbReference>
<dbReference type="GO" id="GO:0016787">
    <property type="term" value="F:hydrolase activity"/>
    <property type="evidence" value="ECO:0007669"/>
    <property type="project" value="UniProtKB-KW"/>
</dbReference>
<dbReference type="EMBL" id="JDSQ01000008">
    <property type="protein sequence ID" value="EWS78290.1"/>
    <property type="molecule type" value="Genomic_DNA"/>
</dbReference>
<dbReference type="PANTHER" id="PTHR43344:SF13">
    <property type="entry name" value="PHOSPHATASE RV3661-RELATED"/>
    <property type="match status" value="1"/>
</dbReference>
<dbReference type="RefSeq" id="WP_038271065.1">
    <property type="nucleotide sequence ID" value="NZ_CP053627.1"/>
</dbReference>
<dbReference type="GeneID" id="68899847"/>
<organism evidence="4 6">
    <name type="scientific">Xylella taiwanensis</name>
    <dbReference type="NCBI Taxonomy" id="1444770"/>
    <lineage>
        <taxon>Bacteria</taxon>
        <taxon>Pseudomonadati</taxon>
        <taxon>Pseudomonadota</taxon>
        <taxon>Gammaproteobacteria</taxon>
        <taxon>Lysobacterales</taxon>
        <taxon>Lysobacteraceae</taxon>
        <taxon>Xylella</taxon>
    </lineage>
</organism>
<dbReference type="InterPro" id="IPR036412">
    <property type="entry name" value="HAD-like_sf"/>
</dbReference>
<dbReference type="Gene3D" id="3.40.50.1000">
    <property type="entry name" value="HAD superfamily/HAD-like"/>
    <property type="match status" value="1"/>
</dbReference>
<dbReference type="GO" id="GO:0046872">
    <property type="term" value="F:metal ion binding"/>
    <property type="evidence" value="ECO:0007669"/>
    <property type="project" value="UniProtKB-KW"/>
</dbReference>
<keyword evidence="2" id="KW-0378">Hydrolase</keyword>
<sequence length="238" mass="26574">MSAPYPSLREDAPLVVFDFDHTLYDGDSGSDLFAWLIRSNPLRLAAALLVTPLLGPLAAMLSTRRRSISGYVWIATFGMRHTREFNRVIRAYVLRHESQIRQRLLPRALEVFACHRIAGDCVVVATGAPPELVRAILALVAYQEVPVVGSSIVPCFGAIRVVRHCHHEEKIRMLREQGYRDIAVAYSDSTADLPLLMAAKVPVVVNPKPKREKLFRSLLPPGTSIIHWGCRRRGGDCD</sequence>
<proteinExistence type="predicted"/>
<evidence type="ECO:0000313" key="5">
    <source>
        <dbReference type="EMBL" id="MCD8472974.1"/>
    </source>
</evidence>
<evidence type="ECO:0000256" key="3">
    <source>
        <dbReference type="ARBA" id="ARBA00022842"/>
    </source>
</evidence>
<dbReference type="InterPro" id="IPR050582">
    <property type="entry name" value="HAD-like_SerB"/>
</dbReference>
<dbReference type="SUPFAM" id="SSF56784">
    <property type="entry name" value="HAD-like"/>
    <property type="match status" value="1"/>
</dbReference>
<dbReference type="KEGG" id="xtw:AB672_00970"/>
<gene>
    <name evidence="4" type="ORF">AF72_06130</name>
    <name evidence="5" type="ORF">LPH55_05725</name>
</gene>
<keyword evidence="7" id="KW-1185">Reference proteome</keyword>
<dbReference type="OrthoDB" id="9784466at2"/>
<keyword evidence="1" id="KW-0479">Metal-binding</keyword>
<evidence type="ECO:0000313" key="6">
    <source>
        <dbReference type="Proteomes" id="UP000020406"/>
    </source>
</evidence>
<dbReference type="PATRIC" id="fig|1444770.3.peg.1462"/>
<dbReference type="PANTHER" id="PTHR43344">
    <property type="entry name" value="PHOSPHOSERINE PHOSPHATASE"/>
    <property type="match status" value="1"/>
</dbReference>
<accession>Z9JIQ0</accession>
<dbReference type="STRING" id="1444770.AF72_06130"/>
<dbReference type="EMBL" id="JAJPPU010000002">
    <property type="protein sequence ID" value="MCD8472974.1"/>
    <property type="molecule type" value="Genomic_DNA"/>
</dbReference>
<dbReference type="Proteomes" id="UP000020406">
    <property type="component" value="Unassembled WGS sequence"/>
</dbReference>
<reference evidence="4 6" key="1">
    <citation type="journal article" date="2014" name="Genome Announc.">
        <title>Draft Genome Sequence of Xylella fastidiosa Pear Leaf Scorch Strain in Taiwan.</title>
        <authorList>
            <person name="Su C.C."/>
            <person name="Deng W.L."/>
            <person name="Jan F.J."/>
            <person name="Chang C.J."/>
            <person name="Huang H."/>
            <person name="Chen J."/>
        </authorList>
    </citation>
    <scope>NUCLEOTIDE SEQUENCE [LARGE SCALE GENOMIC DNA]</scope>
    <source>
        <strain evidence="4 6">PLS229</strain>
    </source>
</reference>
<dbReference type="AlphaFoldDB" id="Z9JIQ0"/>
<reference evidence="5" key="2">
    <citation type="submission" date="2021-11" db="EMBL/GenBank/DDBJ databases">
        <title>Genome sequence of Xylella taiwanensis PLS432.</title>
        <authorList>
            <person name="Weng L.-W."/>
            <person name="Su C.-C."/>
            <person name="Tsai C.-W."/>
            <person name="Kuo C.-H."/>
        </authorList>
    </citation>
    <scope>NUCLEOTIDE SEQUENCE</scope>
    <source>
        <strain evidence="5">PLS432</strain>
    </source>
</reference>
<protein>
    <submittedName>
        <fullName evidence="4 5">Haloacid dehalogenase</fullName>
    </submittedName>
</protein>
<evidence type="ECO:0000256" key="1">
    <source>
        <dbReference type="ARBA" id="ARBA00022723"/>
    </source>
</evidence>
<dbReference type="InterPro" id="IPR023214">
    <property type="entry name" value="HAD_sf"/>
</dbReference>
<keyword evidence="3" id="KW-0460">Magnesium</keyword>
<dbReference type="Proteomes" id="UP001430701">
    <property type="component" value="Unassembled WGS sequence"/>
</dbReference>